<evidence type="ECO:0000313" key="3">
    <source>
        <dbReference type="Proteomes" id="UP001057498"/>
    </source>
</evidence>
<dbReference type="Proteomes" id="UP001057498">
    <property type="component" value="Chromosome"/>
</dbReference>
<dbReference type="EMBL" id="AP025730">
    <property type="protein sequence ID" value="BDI06820.1"/>
    <property type="molecule type" value="Genomic_DNA"/>
</dbReference>
<name>A0ABN6PSG1_9BURK</name>
<evidence type="ECO:0000313" key="2">
    <source>
        <dbReference type="EMBL" id="BDI06820.1"/>
    </source>
</evidence>
<keyword evidence="3" id="KW-1185">Reference proteome</keyword>
<feature type="region of interest" description="Disordered" evidence="1">
    <location>
        <begin position="1"/>
        <end position="24"/>
    </location>
</feature>
<organism evidence="2 3">
    <name type="scientific">Sphaerotilus microaerophilus</name>
    <dbReference type="NCBI Taxonomy" id="2914710"/>
    <lineage>
        <taxon>Bacteria</taxon>
        <taxon>Pseudomonadati</taxon>
        <taxon>Pseudomonadota</taxon>
        <taxon>Betaproteobacteria</taxon>
        <taxon>Burkholderiales</taxon>
        <taxon>Sphaerotilaceae</taxon>
        <taxon>Sphaerotilus</taxon>
    </lineage>
</organism>
<proteinExistence type="predicted"/>
<accession>A0ABN6PSG1</accession>
<reference evidence="2" key="1">
    <citation type="submission" date="2022-04" db="EMBL/GenBank/DDBJ databases">
        <title>Whole genome sequence of Sphaerotilus sp. FB-5.</title>
        <authorList>
            <person name="Takeda M."/>
            <person name="Narihara S."/>
            <person name="Akimoto M."/>
            <person name="Akimoto R."/>
            <person name="Nishiyashiki S."/>
            <person name="Murakami T."/>
        </authorList>
    </citation>
    <scope>NUCLEOTIDE SEQUENCE</scope>
    <source>
        <strain evidence="2">FB-5</strain>
    </source>
</reference>
<dbReference type="RefSeq" id="WP_251970063.1">
    <property type="nucleotide sequence ID" value="NZ_AP025730.1"/>
</dbReference>
<evidence type="ECO:0000256" key="1">
    <source>
        <dbReference type="SAM" id="MobiDB-lite"/>
    </source>
</evidence>
<protein>
    <submittedName>
        <fullName evidence="2">Uncharacterized protein</fullName>
    </submittedName>
</protein>
<sequence length="107" mass="12321">MRSVKAAESPTMPSPYEIARTPGGKHHGWYLQQKLLSVEELSNGIESFERQIAKHEGWIADPLTKTADFYGFDPRRQSALVVGWRQDIQRHRDCIEILRSVIMEKKA</sequence>
<gene>
    <name evidence="2" type="ORF">CATMQ487_37900</name>
</gene>